<sequence length="442" mass="48094">MPPMQNSSRLQNIRYDLRGPVQAVAKQMEAAGQRILKMNLGDPAPFGLEAPESIVVDMIHHLRGAQGYSDSKGIYSARTAISQYYQTRGLMQIGVEDIWVGNGVSELISMTLQAFLEPGDQVLIPAPDYPLWTASVMLSGGEAVHYACDESNQWWPDMADVEAKICDRTRAIVIINPNNPTGAVYPREILEQFANLARRHNLVLFSDEIYEKIVYRGAEHIHTASVAGDLPVLTFSGLSKAYRMPGYRAGWVALTGKRADTAGYRESLDLLASLRLCANVPAQHAIQTSLGGYQSINDLVKPGGRLAEQSDLACRLLNGIPGVSCVPASGAMYLFPKLDRAMYPFDDDEQFVLDLLEEQKILVSQGTAFHWPDPDHFRFVILPAEEDIRDAVNRIAEFLAAHRAPDPAVEGGAALEPAATSGAGTGSDMDGGSVKETGQPAV</sequence>
<evidence type="ECO:0000313" key="10">
    <source>
        <dbReference type="Proteomes" id="UP001063368"/>
    </source>
</evidence>
<dbReference type="InterPro" id="IPR015422">
    <property type="entry name" value="PyrdxlP-dep_Trfase_small"/>
</dbReference>
<protein>
    <recommendedName>
        <fullName evidence="6">alanine transaminase</fullName>
        <ecNumber evidence="6">2.6.1.2</ecNumber>
    </recommendedName>
</protein>
<dbReference type="Proteomes" id="UP001063368">
    <property type="component" value="Chromosome"/>
</dbReference>
<dbReference type="Pfam" id="PF00155">
    <property type="entry name" value="Aminotran_1_2"/>
    <property type="match status" value="1"/>
</dbReference>
<dbReference type="InterPro" id="IPR015421">
    <property type="entry name" value="PyrdxlP-dep_Trfase_major"/>
</dbReference>
<evidence type="ECO:0000313" key="9">
    <source>
        <dbReference type="EMBL" id="UYB37479.1"/>
    </source>
</evidence>
<keyword evidence="10" id="KW-1185">Reference proteome</keyword>
<dbReference type="InterPro" id="IPR015424">
    <property type="entry name" value="PyrdxlP-dep_Trfase"/>
</dbReference>
<dbReference type="EC" id="2.6.1.2" evidence="6"/>
<keyword evidence="5" id="KW-0663">Pyridoxal phosphate</keyword>
<keyword evidence="3 9" id="KW-0032">Aminotransferase</keyword>
<dbReference type="PANTHER" id="PTHR43488:SF2">
    <property type="entry name" value="GLUTAMATE-PYRUVATE AMINOTRANSFERASE ALAA"/>
    <property type="match status" value="1"/>
</dbReference>
<dbReference type="InterPro" id="IPR051926">
    <property type="entry name" value="Ala_Aminotransferase"/>
</dbReference>
<evidence type="ECO:0000256" key="2">
    <source>
        <dbReference type="ARBA" id="ARBA00007441"/>
    </source>
</evidence>
<name>A0ABY6FX24_9MICC</name>
<reference evidence="9" key="1">
    <citation type="submission" date="2022-09" db="EMBL/GenBank/DDBJ databases">
        <authorList>
            <person name="Li D."/>
            <person name="Cheng J."/>
            <person name="Li Y."/>
        </authorList>
    </citation>
    <scope>NUCLEOTIDE SEQUENCE</scope>
    <source>
        <strain evidence="9">DL</strain>
    </source>
</reference>
<dbReference type="Gene3D" id="3.90.1150.10">
    <property type="entry name" value="Aspartate Aminotransferase, domain 1"/>
    <property type="match status" value="1"/>
</dbReference>
<evidence type="ECO:0000256" key="1">
    <source>
        <dbReference type="ARBA" id="ARBA00001933"/>
    </source>
</evidence>
<organism evidence="9 10">
    <name type="scientific">Arthrobacter koreensis</name>
    <dbReference type="NCBI Taxonomy" id="199136"/>
    <lineage>
        <taxon>Bacteria</taxon>
        <taxon>Bacillati</taxon>
        <taxon>Actinomycetota</taxon>
        <taxon>Actinomycetes</taxon>
        <taxon>Micrococcales</taxon>
        <taxon>Micrococcaceae</taxon>
        <taxon>Arthrobacter</taxon>
    </lineage>
</organism>
<dbReference type="CDD" id="cd00609">
    <property type="entry name" value="AAT_like"/>
    <property type="match status" value="1"/>
</dbReference>
<dbReference type="GO" id="GO:0008483">
    <property type="term" value="F:transaminase activity"/>
    <property type="evidence" value="ECO:0007669"/>
    <property type="project" value="UniProtKB-KW"/>
</dbReference>
<dbReference type="PANTHER" id="PTHR43488">
    <property type="entry name" value="GLUTAMATE-PYRUVATE AMINOTRANSFERASE ALAA"/>
    <property type="match status" value="1"/>
</dbReference>
<gene>
    <name evidence="9" type="ORF">N9A08_07565</name>
</gene>
<evidence type="ECO:0000256" key="5">
    <source>
        <dbReference type="ARBA" id="ARBA00022898"/>
    </source>
</evidence>
<dbReference type="SUPFAM" id="SSF53383">
    <property type="entry name" value="PLP-dependent transferases"/>
    <property type="match status" value="1"/>
</dbReference>
<evidence type="ECO:0000256" key="6">
    <source>
        <dbReference type="ARBA" id="ARBA00026106"/>
    </source>
</evidence>
<accession>A0ABY6FX24</accession>
<feature type="domain" description="Aminotransferase class I/classII large" evidence="8">
    <location>
        <begin position="59"/>
        <end position="395"/>
    </location>
</feature>
<dbReference type="InterPro" id="IPR004839">
    <property type="entry name" value="Aminotransferase_I/II_large"/>
</dbReference>
<keyword evidence="4" id="KW-0808">Transferase</keyword>
<comment type="similarity">
    <text evidence="2">Belongs to the class-I pyridoxal-phosphate-dependent aminotransferase family.</text>
</comment>
<dbReference type="EMBL" id="CP106856">
    <property type="protein sequence ID" value="UYB37479.1"/>
    <property type="molecule type" value="Genomic_DNA"/>
</dbReference>
<evidence type="ECO:0000256" key="4">
    <source>
        <dbReference type="ARBA" id="ARBA00022679"/>
    </source>
</evidence>
<dbReference type="Gene3D" id="3.40.640.10">
    <property type="entry name" value="Type I PLP-dependent aspartate aminotransferase-like (Major domain)"/>
    <property type="match status" value="1"/>
</dbReference>
<comment type="cofactor">
    <cofactor evidence="1">
        <name>pyridoxal 5'-phosphate</name>
        <dbReference type="ChEBI" id="CHEBI:597326"/>
    </cofactor>
</comment>
<proteinExistence type="inferred from homology"/>
<evidence type="ECO:0000259" key="8">
    <source>
        <dbReference type="Pfam" id="PF00155"/>
    </source>
</evidence>
<evidence type="ECO:0000256" key="3">
    <source>
        <dbReference type="ARBA" id="ARBA00022576"/>
    </source>
</evidence>
<dbReference type="RefSeq" id="WP_263128893.1">
    <property type="nucleotide sequence ID" value="NZ_CP106856.1"/>
</dbReference>
<feature type="region of interest" description="Disordered" evidence="7">
    <location>
        <begin position="409"/>
        <end position="442"/>
    </location>
</feature>
<evidence type="ECO:0000256" key="7">
    <source>
        <dbReference type="SAM" id="MobiDB-lite"/>
    </source>
</evidence>